<dbReference type="InterPro" id="IPR019734">
    <property type="entry name" value="TPR_rpt"/>
</dbReference>
<dbReference type="InterPro" id="IPR051939">
    <property type="entry name" value="Glycosyltr_41/O-GlcNAc_trsf"/>
</dbReference>
<evidence type="ECO:0000256" key="5">
    <source>
        <dbReference type="ARBA" id="ARBA00022679"/>
    </source>
</evidence>
<dbReference type="Gene3D" id="3.40.50.11380">
    <property type="match status" value="1"/>
</dbReference>
<dbReference type="PANTHER" id="PTHR44835:SF1">
    <property type="entry name" value="PROTEIN O-GLCNAC TRANSFERASE"/>
    <property type="match status" value="1"/>
</dbReference>
<evidence type="ECO:0000313" key="11">
    <source>
        <dbReference type="Proteomes" id="UP000184290"/>
    </source>
</evidence>
<keyword evidence="4" id="KW-0328">Glycosyltransferase</keyword>
<dbReference type="RefSeq" id="WP_060606689.1">
    <property type="nucleotide sequence ID" value="NZ_FQZC01000003.1"/>
</dbReference>
<organism evidence="10 11">
    <name type="scientific">Aureimonas altamirensis DSM 21988</name>
    <dbReference type="NCBI Taxonomy" id="1121026"/>
    <lineage>
        <taxon>Bacteria</taxon>
        <taxon>Pseudomonadati</taxon>
        <taxon>Pseudomonadota</taxon>
        <taxon>Alphaproteobacteria</taxon>
        <taxon>Hyphomicrobiales</taxon>
        <taxon>Aurantimonadaceae</taxon>
        <taxon>Aureimonas</taxon>
    </lineage>
</organism>
<evidence type="ECO:0000259" key="9">
    <source>
        <dbReference type="Pfam" id="PF13844"/>
    </source>
</evidence>
<feature type="domain" description="O-GlcNAc transferase C-terminal" evidence="9">
    <location>
        <begin position="548"/>
        <end position="708"/>
    </location>
</feature>
<evidence type="ECO:0000256" key="1">
    <source>
        <dbReference type="ARBA" id="ARBA00004922"/>
    </source>
</evidence>
<dbReference type="EMBL" id="FQZC01000003">
    <property type="protein sequence ID" value="SHJ52084.1"/>
    <property type="molecule type" value="Genomic_DNA"/>
</dbReference>
<comment type="pathway">
    <text evidence="1">Protein modification; protein glycosylation.</text>
</comment>
<keyword evidence="11" id="KW-1185">Reference proteome</keyword>
<dbReference type="InterPro" id="IPR011990">
    <property type="entry name" value="TPR-like_helical_dom_sf"/>
</dbReference>
<feature type="repeat" description="TPR" evidence="8">
    <location>
        <begin position="79"/>
        <end position="112"/>
    </location>
</feature>
<dbReference type="SUPFAM" id="SSF48452">
    <property type="entry name" value="TPR-like"/>
    <property type="match status" value="2"/>
</dbReference>
<dbReference type="PROSITE" id="PS50005">
    <property type="entry name" value="TPR"/>
    <property type="match status" value="1"/>
</dbReference>
<dbReference type="SUPFAM" id="SSF53756">
    <property type="entry name" value="UDP-Glycosyltransferase/glycogen phosphorylase"/>
    <property type="match status" value="1"/>
</dbReference>
<sequence length="741" mass="82101">MSQTSEAGQEIAARFNGANAAFREGRWAVALEGFEAALVLDEQLEPAGIQAARCHANLGNWAAARDAFARVLMINPSSYTAWLESGHACRRLGLFDDAEAAYRRAAGLAPNRHEAFVSLARLQEEFGHFDAADETLAKALDAARTTSMQTVAMVHRMMARYRIEQKMPERALASLEVGIRIAADAGADVNELCEWQLDRGNALMLMGEKERAYKAFGAASASTVEATLQRLAQVSYAHNLWVEAGDVLRRSAELNPASPHSLLALAKHLAECWNITEAEQLLDKVDAFGPNAESAGIRANMDIRRGDAEAAVNILIEEAKANHTGGRECSRVAMTSLYCDTYDAKGILDLHKWLFEPLAAHARDRSSLRRKPLKGRRIRLGFIAADLHYQHPVNIFMQPILRELDREKFECFVYACGGLFDDQTRLARERAEHWLEVEAWSDTQLAARIEQDQIDILVDLLGHTAHSRGAMLARRAAPYQVNYLGYPGTTGLPNMDWLISDGVVTPEGAEEFYSEKIARLPGTVFCYAPEEEYPLPTFNAEMETRQLTFGAVNNAAKFSRKTLALYARVLEAVPNSRMIIRAPSFGDKQAVALFQQRFEELGTDLSRLTFLPPVAMPDMMAAYADIDVVLDPHPYNGGTTTMQALWMGVPVITLEGHQFVSRMGASFVRAAGLEDWVAANEDAYVAVAVAKTKNRKQLLNLKKGMRKKLLARPAWDPVAHTRNFEKALLDIIDSESVIPAE</sequence>
<dbReference type="SMART" id="SM00028">
    <property type="entry name" value="TPR"/>
    <property type="match status" value="5"/>
</dbReference>
<dbReference type="Pfam" id="PF13181">
    <property type="entry name" value="TPR_8"/>
    <property type="match status" value="1"/>
</dbReference>
<protein>
    <recommendedName>
        <fullName evidence="3">protein O-GlcNAc transferase</fullName>
        <ecNumber evidence="3">2.4.1.255</ecNumber>
    </recommendedName>
</protein>
<evidence type="ECO:0000313" key="10">
    <source>
        <dbReference type="EMBL" id="SHJ52084.1"/>
    </source>
</evidence>
<evidence type="ECO:0000256" key="6">
    <source>
        <dbReference type="ARBA" id="ARBA00022737"/>
    </source>
</evidence>
<comment type="similarity">
    <text evidence="2">Belongs to the glycosyltransferase 41 family. O-GlcNAc transferase subfamily.</text>
</comment>
<dbReference type="Gene3D" id="1.25.40.10">
    <property type="entry name" value="Tetratricopeptide repeat domain"/>
    <property type="match status" value="2"/>
</dbReference>
<dbReference type="Gene3D" id="3.40.50.2000">
    <property type="entry name" value="Glycogen Phosphorylase B"/>
    <property type="match status" value="1"/>
</dbReference>
<evidence type="ECO:0000256" key="3">
    <source>
        <dbReference type="ARBA" id="ARBA00011970"/>
    </source>
</evidence>
<evidence type="ECO:0000256" key="8">
    <source>
        <dbReference type="PROSITE-ProRule" id="PRU00339"/>
    </source>
</evidence>
<comment type="caution">
    <text evidence="10">The sequence shown here is derived from an EMBL/GenBank/DDBJ whole genome shotgun (WGS) entry which is preliminary data.</text>
</comment>
<keyword evidence="6" id="KW-0677">Repeat</keyword>
<reference evidence="10 11" key="1">
    <citation type="submission" date="2016-11" db="EMBL/GenBank/DDBJ databases">
        <authorList>
            <person name="Varghese N."/>
            <person name="Submissions S."/>
        </authorList>
    </citation>
    <scope>NUCLEOTIDE SEQUENCE [LARGE SCALE GENOMIC DNA]</scope>
    <source>
        <strain evidence="10 11">DSM 21988</strain>
    </source>
</reference>
<name>A0ABY1IMZ6_9HYPH</name>
<evidence type="ECO:0000256" key="7">
    <source>
        <dbReference type="ARBA" id="ARBA00022803"/>
    </source>
</evidence>
<dbReference type="EC" id="2.4.1.255" evidence="3"/>
<dbReference type="Pfam" id="PF13844">
    <property type="entry name" value="Glyco_transf_41"/>
    <property type="match status" value="2"/>
</dbReference>
<evidence type="ECO:0000256" key="4">
    <source>
        <dbReference type="ARBA" id="ARBA00022676"/>
    </source>
</evidence>
<dbReference type="Proteomes" id="UP000184290">
    <property type="component" value="Unassembled WGS sequence"/>
</dbReference>
<dbReference type="PANTHER" id="PTHR44835">
    <property type="entry name" value="UDP-N-ACETYLGLUCOSAMINE--PEPTIDE N-ACETYLGLUCOSAMINYLTRANSFERASE SPINDLY-RELATED"/>
    <property type="match status" value="1"/>
</dbReference>
<proteinExistence type="inferred from homology"/>
<keyword evidence="5" id="KW-0808">Transferase</keyword>
<feature type="domain" description="O-GlcNAc transferase C-terminal" evidence="9">
    <location>
        <begin position="371"/>
        <end position="526"/>
    </location>
</feature>
<dbReference type="InterPro" id="IPR029489">
    <property type="entry name" value="OGT/SEC/SPY_C"/>
</dbReference>
<evidence type="ECO:0000256" key="2">
    <source>
        <dbReference type="ARBA" id="ARBA00005386"/>
    </source>
</evidence>
<gene>
    <name evidence="10" type="ORF">SAMN02745911_2752</name>
</gene>
<keyword evidence="7 8" id="KW-0802">TPR repeat</keyword>
<accession>A0ABY1IMZ6</accession>